<evidence type="ECO:0000313" key="3">
    <source>
        <dbReference type="Proteomes" id="UP000325211"/>
    </source>
</evidence>
<dbReference type="AlphaFoldDB" id="A0A5P2CYC7"/>
<accession>A0A5P2CYC7</accession>
<evidence type="ECO:0008006" key="4">
    <source>
        <dbReference type="Google" id="ProtNLM"/>
    </source>
</evidence>
<gene>
    <name evidence="2" type="ORF">DEJ50_05000</name>
</gene>
<feature type="region of interest" description="Disordered" evidence="1">
    <location>
        <begin position="68"/>
        <end position="88"/>
    </location>
</feature>
<dbReference type="InterPro" id="IPR008775">
    <property type="entry name" value="Phytyl_CoA_dOase-like"/>
</dbReference>
<dbReference type="GO" id="GO:0005506">
    <property type="term" value="F:iron ion binding"/>
    <property type="evidence" value="ECO:0007669"/>
    <property type="project" value="UniProtKB-ARBA"/>
</dbReference>
<name>A0A5P2CYC7_STRVZ</name>
<dbReference type="PANTHER" id="PTHR20883">
    <property type="entry name" value="PHYTANOYL-COA DIOXYGENASE DOMAIN CONTAINING 1"/>
    <property type="match status" value="1"/>
</dbReference>
<dbReference type="SUPFAM" id="SSF51197">
    <property type="entry name" value="Clavaminate synthase-like"/>
    <property type="match status" value="1"/>
</dbReference>
<dbReference type="Proteomes" id="UP000325211">
    <property type="component" value="Chromosome"/>
</dbReference>
<dbReference type="Pfam" id="PF05721">
    <property type="entry name" value="PhyH"/>
    <property type="match status" value="1"/>
</dbReference>
<dbReference type="GO" id="GO:0016706">
    <property type="term" value="F:2-oxoglutarate-dependent dioxygenase activity"/>
    <property type="evidence" value="ECO:0007669"/>
    <property type="project" value="UniProtKB-ARBA"/>
</dbReference>
<dbReference type="EMBL" id="CP029190">
    <property type="protein sequence ID" value="QES47280.1"/>
    <property type="molecule type" value="Genomic_DNA"/>
</dbReference>
<dbReference type="OrthoDB" id="9814777at2"/>
<proteinExistence type="predicted"/>
<sequence>MGRCPSGRDRGPAAPAAAGRRLRCPKGSAMRAQDQHEQQDEGAGIPGRWAGDDQQWWDWYMTLAADAEADPTQPARAPQPAPVRAASDHEVEAALAAPYPLAEESLAFFGRHSFVRLPDVLTPAVVAAPAQRADRLLEAAHGPHHPGRFLALEQLWPADPLMRSVALSRRLGDIAAQLLGVGAVRLYHDNILSKEPGCGRTPWHRDSDHYPLDSPAVVTSWIPLRDIPTEMGPLACLSRKDAARALPGLSASPLKRSFDEQVAAGANRTTAPRHHAA</sequence>
<evidence type="ECO:0000313" key="2">
    <source>
        <dbReference type="EMBL" id="QES47280.1"/>
    </source>
</evidence>
<feature type="compositionally biased region" description="Basic and acidic residues" evidence="1">
    <location>
        <begin position="1"/>
        <end position="11"/>
    </location>
</feature>
<organism evidence="2 3">
    <name type="scientific">Streptomyces venezuelae</name>
    <dbReference type="NCBI Taxonomy" id="54571"/>
    <lineage>
        <taxon>Bacteria</taxon>
        <taxon>Bacillati</taxon>
        <taxon>Actinomycetota</taxon>
        <taxon>Actinomycetes</taxon>
        <taxon>Kitasatosporales</taxon>
        <taxon>Streptomycetaceae</taxon>
        <taxon>Streptomyces</taxon>
    </lineage>
</organism>
<evidence type="ECO:0000256" key="1">
    <source>
        <dbReference type="SAM" id="MobiDB-lite"/>
    </source>
</evidence>
<reference evidence="2 3" key="1">
    <citation type="submission" date="2018-05" db="EMBL/GenBank/DDBJ databases">
        <title>Streptomyces venezuelae.</title>
        <authorList>
            <person name="Kim W."/>
            <person name="Lee N."/>
            <person name="Cho B.-K."/>
        </authorList>
    </citation>
    <scope>NUCLEOTIDE SEQUENCE [LARGE SCALE GENOMIC DNA]</scope>
    <source>
        <strain evidence="2 3">ATCC 21782</strain>
    </source>
</reference>
<dbReference type="Gene3D" id="2.60.120.620">
    <property type="entry name" value="q2cbj1_9rhob like domain"/>
    <property type="match status" value="1"/>
</dbReference>
<feature type="compositionally biased region" description="Low complexity" evidence="1">
    <location>
        <begin position="71"/>
        <end position="85"/>
    </location>
</feature>
<protein>
    <recommendedName>
        <fullName evidence="4">Phytanoyl-CoA dioxygenase</fullName>
    </recommendedName>
</protein>
<feature type="region of interest" description="Disordered" evidence="1">
    <location>
        <begin position="1"/>
        <end position="51"/>
    </location>
</feature>
<dbReference type="PANTHER" id="PTHR20883:SF49">
    <property type="entry name" value="PHYTANOYL-COA DIOXYGENASE"/>
    <property type="match status" value="1"/>
</dbReference>